<dbReference type="InterPro" id="IPR051049">
    <property type="entry name" value="Dienelactone_hydrolase-like"/>
</dbReference>
<dbReference type="PANTHER" id="PTHR46623:SF6">
    <property type="entry name" value="ALPHA_BETA-HYDROLASES SUPERFAMILY PROTEIN"/>
    <property type="match status" value="1"/>
</dbReference>
<dbReference type="Pfam" id="PF01738">
    <property type="entry name" value="DLH"/>
    <property type="match status" value="1"/>
</dbReference>
<dbReference type="Gene3D" id="3.40.50.1820">
    <property type="entry name" value="alpha/beta hydrolase"/>
    <property type="match status" value="1"/>
</dbReference>
<feature type="domain" description="Dienelactone hydrolase" evidence="1">
    <location>
        <begin position="17"/>
        <end position="268"/>
    </location>
</feature>
<evidence type="ECO:0000313" key="3">
    <source>
        <dbReference type="Proteomes" id="UP000615455"/>
    </source>
</evidence>
<proteinExistence type="predicted"/>
<evidence type="ECO:0000313" key="2">
    <source>
        <dbReference type="EMBL" id="GGA00082.1"/>
    </source>
</evidence>
<dbReference type="EMBL" id="BMHE01000037">
    <property type="protein sequence ID" value="GGA00082.1"/>
    <property type="molecule type" value="Genomic_DNA"/>
</dbReference>
<dbReference type="RefSeq" id="WP_189017208.1">
    <property type="nucleotide sequence ID" value="NZ_BMHE01000037.1"/>
</dbReference>
<accession>A0ABQ1F5P5</accession>
<dbReference type="SUPFAM" id="SSF53474">
    <property type="entry name" value="alpha/beta-Hydrolases"/>
    <property type="match status" value="1"/>
</dbReference>
<dbReference type="Proteomes" id="UP000615455">
    <property type="component" value="Unassembled WGS sequence"/>
</dbReference>
<organism evidence="2 3">
    <name type="scientific">Paenibacillus marchantiophytorum</name>
    <dbReference type="NCBI Taxonomy" id="1619310"/>
    <lineage>
        <taxon>Bacteria</taxon>
        <taxon>Bacillati</taxon>
        <taxon>Bacillota</taxon>
        <taxon>Bacilli</taxon>
        <taxon>Bacillales</taxon>
        <taxon>Paenibacillaceae</taxon>
        <taxon>Paenibacillus</taxon>
    </lineage>
</organism>
<keyword evidence="3" id="KW-1185">Reference proteome</keyword>
<name>A0ABQ1F5P5_9BACL</name>
<dbReference type="InterPro" id="IPR029058">
    <property type="entry name" value="AB_hydrolase_fold"/>
</dbReference>
<comment type="caution">
    <text evidence="2">The sequence shown here is derived from an EMBL/GenBank/DDBJ whole genome shotgun (WGS) entry which is preliminary data.</text>
</comment>
<sequence length="273" mass="29922">MSVVSEWVHYGQGAYTGYVARPEDVAGPLPAVIIIQEIWGLDAHIQDVTRRFAEAGFVAFAPDLFSRNQSREAVLEAPRVAAAQAFLNAIPSSAWRNPEERAEALAGYPEAEQIQITETLNLLLNLQTRWSDFVQQLQTTSQFLRDEYEPTQGQGVASVGFCLGGALSAALAGHDPALRGGVIFYGNPPSPELLANIKAPLLGLYGELDTRISEQIPGFAEQAEAADKSFEYYIYPAAQHAFFNDTRPSYHAASAKDAYERTLKFLRGVLADR</sequence>
<protein>
    <submittedName>
        <fullName evidence="2">Carboxymethylenebutenolidase</fullName>
    </submittedName>
</protein>
<dbReference type="PANTHER" id="PTHR46623">
    <property type="entry name" value="CARBOXYMETHYLENEBUTENOLIDASE-RELATED"/>
    <property type="match status" value="1"/>
</dbReference>
<gene>
    <name evidence="2" type="ORF">GCM10008018_52920</name>
</gene>
<evidence type="ECO:0000259" key="1">
    <source>
        <dbReference type="Pfam" id="PF01738"/>
    </source>
</evidence>
<reference evidence="3" key="1">
    <citation type="journal article" date="2019" name="Int. J. Syst. Evol. Microbiol.">
        <title>The Global Catalogue of Microorganisms (GCM) 10K type strain sequencing project: providing services to taxonomists for standard genome sequencing and annotation.</title>
        <authorList>
            <consortium name="The Broad Institute Genomics Platform"/>
            <consortium name="The Broad Institute Genome Sequencing Center for Infectious Disease"/>
            <person name="Wu L."/>
            <person name="Ma J."/>
        </authorList>
    </citation>
    <scope>NUCLEOTIDE SEQUENCE [LARGE SCALE GENOMIC DNA]</scope>
    <source>
        <strain evidence="3">CGMCC 1.15043</strain>
    </source>
</reference>
<dbReference type="InterPro" id="IPR002925">
    <property type="entry name" value="Dienelactn_hydro"/>
</dbReference>